<feature type="domain" description="Hexokinase C-terminal" evidence="7">
    <location>
        <begin position="38"/>
        <end position="107"/>
    </location>
</feature>
<dbReference type="GO" id="GO:0005524">
    <property type="term" value="F:ATP binding"/>
    <property type="evidence" value="ECO:0007669"/>
    <property type="project" value="UniProtKB-UniRule"/>
</dbReference>
<dbReference type="AlphaFoldDB" id="A0A6A1VY80"/>
<evidence type="ECO:0000256" key="6">
    <source>
        <dbReference type="SAM" id="SignalP"/>
    </source>
</evidence>
<comment type="catalytic activity">
    <reaction evidence="4">
        <text>a D-hexose + ATP = a D-hexose 6-phosphate + ADP + H(+)</text>
        <dbReference type="Rhea" id="RHEA:22740"/>
        <dbReference type="ChEBI" id="CHEBI:4194"/>
        <dbReference type="ChEBI" id="CHEBI:15378"/>
        <dbReference type="ChEBI" id="CHEBI:30616"/>
        <dbReference type="ChEBI" id="CHEBI:229467"/>
        <dbReference type="ChEBI" id="CHEBI:456216"/>
        <dbReference type="EC" id="2.7.1.1"/>
    </reaction>
    <physiologicalReaction direction="left-to-right" evidence="4">
        <dbReference type="Rhea" id="RHEA:22741"/>
    </physiologicalReaction>
</comment>
<keyword evidence="5" id="KW-0808">Transferase</keyword>
<dbReference type="GO" id="GO:0005536">
    <property type="term" value="F:D-glucose binding"/>
    <property type="evidence" value="ECO:0007669"/>
    <property type="project" value="InterPro"/>
</dbReference>
<dbReference type="EMBL" id="RXIC02000022">
    <property type="protein sequence ID" value="KAB1215540.1"/>
    <property type="molecule type" value="Genomic_DNA"/>
</dbReference>
<dbReference type="GO" id="GO:0001678">
    <property type="term" value="P:intracellular glucose homeostasis"/>
    <property type="evidence" value="ECO:0007669"/>
    <property type="project" value="InterPro"/>
</dbReference>
<keyword evidence="5" id="KW-0067">ATP-binding</keyword>
<comment type="caution">
    <text evidence="8">The sequence shown here is derived from an EMBL/GenBank/DDBJ whole genome shotgun (WGS) entry which is preliminary data.</text>
</comment>
<dbReference type="GO" id="GO:0005739">
    <property type="term" value="C:mitochondrion"/>
    <property type="evidence" value="ECO:0007669"/>
    <property type="project" value="TreeGrafter"/>
</dbReference>
<dbReference type="PANTHER" id="PTHR19443">
    <property type="entry name" value="HEXOKINASE"/>
    <property type="match status" value="1"/>
</dbReference>
<dbReference type="SUPFAM" id="SSF53067">
    <property type="entry name" value="Actin-like ATPase domain"/>
    <property type="match status" value="1"/>
</dbReference>
<sequence>MSLLWLLDYIFCLIVSCPVDFHKGGRVEKFSAVLSLLVFTLATRKVIVEVCDIVATRGARLTAGMLGILKKLGRDTVRDGQKQRSVIALDGGLYEHYNKFRTCMKSTPTMALVLELPSLLPLIPSTWEWRNHEVKVHSNVDGRSMTF</sequence>
<keyword evidence="5" id="KW-0547">Nucleotide-binding</keyword>
<comment type="similarity">
    <text evidence="5">Belongs to the hexokinase family.</text>
</comment>
<keyword evidence="9" id="KW-1185">Reference proteome</keyword>
<keyword evidence="6" id="KW-0732">Signal</keyword>
<protein>
    <recommendedName>
        <fullName evidence="5">Phosphotransferase</fullName>
        <ecNumber evidence="5">2.7.1.-</ecNumber>
    </recommendedName>
</protein>
<evidence type="ECO:0000256" key="5">
    <source>
        <dbReference type="RuleBase" id="RU362007"/>
    </source>
</evidence>
<dbReference type="Pfam" id="PF03727">
    <property type="entry name" value="Hexokinase_2"/>
    <property type="match status" value="1"/>
</dbReference>
<dbReference type="GO" id="GO:0004340">
    <property type="term" value="F:glucokinase activity"/>
    <property type="evidence" value="ECO:0007669"/>
    <property type="project" value="TreeGrafter"/>
</dbReference>
<evidence type="ECO:0000256" key="3">
    <source>
        <dbReference type="ARBA" id="ARBA00023152"/>
    </source>
</evidence>
<dbReference type="GO" id="GO:0005829">
    <property type="term" value="C:cytosol"/>
    <property type="evidence" value="ECO:0007669"/>
    <property type="project" value="TreeGrafter"/>
</dbReference>
<evidence type="ECO:0000259" key="7">
    <source>
        <dbReference type="Pfam" id="PF03727"/>
    </source>
</evidence>
<dbReference type="EC" id="2.7.1.-" evidence="5"/>
<feature type="chain" id="PRO_5025343746" description="Phosphotransferase" evidence="6">
    <location>
        <begin position="17"/>
        <end position="147"/>
    </location>
</feature>
<feature type="signal peptide" evidence="6">
    <location>
        <begin position="1"/>
        <end position="16"/>
    </location>
</feature>
<keyword evidence="3 5" id="KW-0324">Glycolysis</keyword>
<evidence type="ECO:0000256" key="1">
    <source>
        <dbReference type="ARBA" id="ARBA00004888"/>
    </source>
</evidence>
<comment type="pathway">
    <text evidence="1">Carbohydrate degradation; glycolysis; D-glyceraldehyde 3-phosphate and glycerone phosphate from D-glucose: step 1/4.</text>
</comment>
<dbReference type="GO" id="GO:0008865">
    <property type="term" value="F:fructokinase activity"/>
    <property type="evidence" value="ECO:0007669"/>
    <property type="project" value="TreeGrafter"/>
</dbReference>
<evidence type="ECO:0000256" key="4">
    <source>
        <dbReference type="ARBA" id="ARBA00044613"/>
    </source>
</evidence>
<dbReference type="GO" id="GO:0006096">
    <property type="term" value="P:glycolytic process"/>
    <property type="evidence" value="ECO:0007669"/>
    <property type="project" value="UniProtKB-KW"/>
</dbReference>
<dbReference type="InterPro" id="IPR022673">
    <property type="entry name" value="Hexokinase_C"/>
</dbReference>
<dbReference type="InterPro" id="IPR043129">
    <property type="entry name" value="ATPase_NBD"/>
</dbReference>
<name>A0A6A1VY80_9ROSI</name>
<dbReference type="InterPro" id="IPR001312">
    <property type="entry name" value="Hexokinase"/>
</dbReference>
<dbReference type="UniPathway" id="UPA00242"/>
<evidence type="ECO:0000313" key="9">
    <source>
        <dbReference type="Proteomes" id="UP000516437"/>
    </source>
</evidence>
<keyword evidence="5 8" id="KW-0418">Kinase</keyword>
<dbReference type="Gene3D" id="3.40.367.20">
    <property type="match status" value="1"/>
</dbReference>
<reference evidence="8 9" key="1">
    <citation type="journal article" date="2019" name="Plant Biotechnol. J.">
        <title>The red bayberry genome and genetic basis of sex determination.</title>
        <authorList>
            <person name="Jia H.M."/>
            <person name="Jia H.J."/>
            <person name="Cai Q.L."/>
            <person name="Wang Y."/>
            <person name="Zhao H.B."/>
            <person name="Yang W.F."/>
            <person name="Wang G.Y."/>
            <person name="Li Y.H."/>
            <person name="Zhan D.L."/>
            <person name="Shen Y.T."/>
            <person name="Niu Q.F."/>
            <person name="Chang L."/>
            <person name="Qiu J."/>
            <person name="Zhao L."/>
            <person name="Xie H.B."/>
            <person name="Fu W.Y."/>
            <person name="Jin J."/>
            <person name="Li X.W."/>
            <person name="Jiao Y."/>
            <person name="Zhou C.C."/>
            <person name="Tu T."/>
            <person name="Chai C.Y."/>
            <person name="Gao J.L."/>
            <person name="Fan L.J."/>
            <person name="van de Weg E."/>
            <person name="Wang J.Y."/>
            <person name="Gao Z.S."/>
        </authorList>
    </citation>
    <scope>NUCLEOTIDE SEQUENCE [LARGE SCALE GENOMIC DNA]</scope>
    <source>
        <tissue evidence="8">Leaves</tissue>
    </source>
</reference>
<evidence type="ECO:0000313" key="8">
    <source>
        <dbReference type="EMBL" id="KAB1215540.1"/>
    </source>
</evidence>
<proteinExistence type="inferred from homology"/>
<dbReference type="GO" id="GO:0006006">
    <property type="term" value="P:glucose metabolic process"/>
    <property type="evidence" value="ECO:0007669"/>
    <property type="project" value="TreeGrafter"/>
</dbReference>
<evidence type="ECO:0000256" key="2">
    <source>
        <dbReference type="ARBA" id="ARBA00005028"/>
    </source>
</evidence>
<dbReference type="OrthoDB" id="1934410at2759"/>
<dbReference type="PANTHER" id="PTHR19443:SF16">
    <property type="entry name" value="HEXOKINASE TYPE 1-RELATED"/>
    <property type="match status" value="1"/>
</dbReference>
<accession>A0A6A1VY80</accession>
<organism evidence="8 9">
    <name type="scientific">Morella rubra</name>
    <name type="common">Chinese bayberry</name>
    <dbReference type="NCBI Taxonomy" id="262757"/>
    <lineage>
        <taxon>Eukaryota</taxon>
        <taxon>Viridiplantae</taxon>
        <taxon>Streptophyta</taxon>
        <taxon>Embryophyta</taxon>
        <taxon>Tracheophyta</taxon>
        <taxon>Spermatophyta</taxon>
        <taxon>Magnoliopsida</taxon>
        <taxon>eudicotyledons</taxon>
        <taxon>Gunneridae</taxon>
        <taxon>Pentapetalae</taxon>
        <taxon>rosids</taxon>
        <taxon>fabids</taxon>
        <taxon>Fagales</taxon>
        <taxon>Myricaceae</taxon>
        <taxon>Morella</taxon>
    </lineage>
</organism>
<comment type="pathway">
    <text evidence="2">Carbohydrate metabolism; hexose metabolism.</text>
</comment>
<dbReference type="Proteomes" id="UP000516437">
    <property type="component" value="Chromosome 4"/>
</dbReference>
<gene>
    <name evidence="8" type="ORF">CJ030_MR4G022233</name>
</gene>